<dbReference type="Proteomes" id="UP000631114">
    <property type="component" value="Unassembled WGS sequence"/>
</dbReference>
<dbReference type="Pfam" id="PF26133">
    <property type="entry name" value="DUF8039"/>
    <property type="match status" value="1"/>
</dbReference>
<dbReference type="PANTHER" id="PTHR33018:SF34">
    <property type="entry name" value="OS02G0472350 PROTEIN"/>
    <property type="match status" value="1"/>
</dbReference>
<name>A0A835I771_9MAGN</name>
<evidence type="ECO:0000313" key="5">
    <source>
        <dbReference type="EMBL" id="KAF9613730.1"/>
    </source>
</evidence>
<dbReference type="Gene3D" id="3.40.395.10">
    <property type="entry name" value="Adenoviral Proteinase, Chain A"/>
    <property type="match status" value="1"/>
</dbReference>
<dbReference type="InterPro" id="IPR003653">
    <property type="entry name" value="Peptidase_C48_C"/>
</dbReference>
<evidence type="ECO:0000256" key="1">
    <source>
        <dbReference type="ARBA" id="ARBA00005234"/>
    </source>
</evidence>
<protein>
    <recommendedName>
        <fullName evidence="4">Ubiquitin-like protease family profile domain-containing protein</fullName>
    </recommendedName>
</protein>
<dbReference type="EMBL" id="JADFTS010000003">
    <property type="protein sequence ID" value="KAF9613730.1"/>
    <property type="molecule type" value="Genomic_DNA"/>
</dbReference>
<proteinExistence type="inferred from homology"/>
<feature type="domain" description="Ubiquitin-like protease family profile" evidence="4">
    <location>
        <begin position="1"/>
        <end position="240"/>
    </location>
</feature>
<dbReference type="InterPro" id="IPR038765">
    <property type="entry name" value="Papain-like_cys_pep_sf"/>
</dbReference>
<evidence type="ECO:0000259" key="4">
    <source>
        <dbReference type="PROSITE" id="PS50600"/>
    </source>
</evidence>
<dbReference type="OrthoDB" id="1899935at2759"/>
<organism evidence="5 6">
    <name type="scientific">Coptis chinensis</name>
    <dbReference type="NCBI Taxonomy" id="261450"/>
    <lineage>
        <taxon>Eukaryota</taxon>
        <taxon>Viridiplantae</taxon>
        <taxon>Streptophyta</taxon>
        <taxon>Embryophyta</taxon>
        <taxon>Tracheophyta</taxon>
        <taxon>Spermatophyta</taxon>
        <taxon>Magnoliopsida</taxon>
        <taxon>Ranunculales</taxon>
        <taxon>Ranunculaceae</taxon>
        <taxon>Coptidoideae</taxon>
        <taxon>Coptis</taxon>
    </lineage>
</organism>
<keyword evidence="2" id="KW-0645">Protease</keyword>
<comment type="similarity">
    <text evidence="1">Belongs to the peptidase C48 family.</text>
</comment>
<dbReference type="Pfam" id="PF02902">
    <property type="entry name" value="Peptidase_C48"/>
    <property type="match status" value="1"/>
</dbReference>
<comment type="caution">
    <text evidence="5">The sequence shown here is derived from an EMBL/GenBank/DDBJ whole genome shotgun (WGS) entry which is preliminary data.</text>
</comment>
<dbReference type="InterPro" id="IPR058352">
    <property type="entry name" value="DUF8039"/>
</dbReference>
<dbReference type="GO" id="GO:0006508">
    <property type="term" value="P:proteolysis"/>
    <property type="evidence" value="ECO:0007669"/>
    <property type="project" value="UniProtKB-KW"/>
</dbReference>
<dbReference type="SUPFAM" id="SSF54001">
    <property type="entry name" value="Cysteine proteinases"/>
    <property type="match status" value="1"/>
</dbReference>
<evidence type="ECO:0000256" key="3">
    <source>
        <dbReference type="ARBA" id="ARBA00022801"/>
    </source>
</evidence>
<keyword evidence="3" id="KW-0378">Hydrolase</keyword>
<gene>
    <name evidence="5" type="ORF">IFM89_010172</name>
</gene>
<dbReference type="PROSITE" id="PS50600">
    <property type="entry name" value="ULP_PROTEASE"/>
    <property type="match status" value="1"/>
</dbReference>
<dbReference type="GO" id="GO:0008234">
    <property type="term" value="F:cysteine-type peptidase activity"/>
    <property type="evidence" value="ECO:0007669"/>
    <property type="project" value="InterPro"/>
</dbReference>
<accession>A0A835I771</accession>
<dbReference type="PANTHER" id="PTHR33018">
    <property type="entry name" value="OS10G0338966 PROTEIN-RELATED"/>
    <property type="match status" value="1"/>
</dbReference>
<reference evidence="5 6" key="1">
    <citation type="submission" date="2020-10" db="EMBL/GenBank/DDBJ databases">
        <title>The Coptis chinensis genome and diversification of protoberbering-type alkaloids.</title>
        <authorList>
            <person name="Wang B."/>
            <person name="Shu S."/>
            <person name="Song C."/>
            <person name="Liu Y."/>
        </authorList>
    </citation>
    <scope>NUCLEOTIDE SEQUENCE [LARGE SCALE GENOMIC DNA]</scope>
    <source>
        <strain evidence="5">HL-2020</strain>
        <tissue evidence="5">Leaf</tissue>
    </source>
</reference>
<evidence type="ECO:0000256" key="2">
    <source>
        <dbReference type="ARBA" id="ARBA00022670"/>
    </source>
</evidence>
<sequence length="285" mass="32144">MQNCRLTLGSKDKIVAKGKVYEKTGPLEKIHNLPLGEHNVKVSIDCVLCPDSPLPIHDVGVLTSILDAHNSFVAWPEKWVIVGDKDMVDDSSAANGEVASQLQKFGKIIEKMMKSSQISIPLEKGVFEEEIAFNYFLKSDLLDVCNMKKLEVNSMTAYLRGHWLLLVIDMTSMVVFWLDSMVQKAIDLDVKFIVNDAMKVAAMEMGKRTKGNPTWELVKCPKQTGNKECGVYGMKFMKHLMEDPLVSTKSKLKELGEVATYEDEELNDIRLELVEYILDFINHGE</sequence>
<dbReference type="AlphaFoldDB" id="A0A835I771"/>
<keyword evidence="6" id="KW-1185">Reference proteome</keyword>
<evidence type="ECO:0000313" key="6">
    <source>
        <dbReference type="Proteomes" id="UP000631114"/>
    </source>
</evidence>